<evidence type="ECO:0000313" key="2">
    <source>
        <dbReference type="EMBL" id="NPE15288.1"/>
    </source>
</evidence>
<comment type="caution">
    <text evidence="2">The sequence shown here is derived from an EMBL/GenBank/DDBJ whole genome shotgun (WGS) entry which is preliminary data.</text>
</comment>
<dbReference type="Pfam" id="PF13004">
    <property type="entry name" value="BACON"/>
    <property type="match status" value="1"/>
</dbReference>
<accession>A0ABX2B193</accession>
<protein>
    <submittedName>
        <fullName evidence="2">BACON domain-containing protein</fullName>
    </submittedName>
</protein>
<gene>
    <name evidence="2" type="ORF">HPS55_13325</name>
</gene>
<dbReference type="GeneID" id="82158751"/>
<proteinExistence type="predicted"/>
<dbReference type="EMBL" id="JABKKE010000035">
    <property type="protein sequence ID" value="NPE15288.1"/>
    <property type="molecule type" value="Genomic_DNA"/>
</dbReference>
<sequence>MNKILTIIFAITAMMCVTSCSDDDNYYAGTDTIAIISNTASDMPSIASSAKVVVEGSGNISVTSSSEWCIPTVEGNVIDVSVMENPSLESRCAVLTVKAGNGERKVSVLQRGMVFALSAPEYNNVYLGSELVFPMEHSGTVIATSEVPWMSAKVEENVLRVKIEDNVSGSDREGTIIVTAGKYNREIKFYQYELSNVFGEYTLSGKNAGGTSYVSYNGTLSVGDNDASLVFVTVIKGVEYSIPFAFEATGEITFSAGVSCGMSGRNYLYTAVGSAEANNGRGAQFKTYGSMSGKLAKSGSGGMECILADNGSVAGHDIDLMRVNRYSVESITESTTGTNVLTVREPVLRKK</sequence>
<keyword evidence="3" id="KW-1185">Reference proteome</keyword>
<dbReference type="Gene3D" id="2.60.40.10">
    <property type="entry name" value="Immunoglobulins"/>
    <property type="match status" value="1"/>
</dbReference>
<dbReference type="CDD" id="cd14948">
    <property type="entry name" value="BACON"/>
    <property type="match status" value="1"/>
</dbReference>
<feature type="domain" description="BACON" evidence="1">
    <location>
        <begin position="61"/>
        <end position="110"/>
    </location>
</feature>
<evidence type="ECO:0000313" key="3">
    <source>
        <dbReference type="Proteomes" id="UP001193734"/>
    </source>
</evidence>
<name>A0ABX2B193_9BACT</name>
<dbReference type="InterPro" id="IPR024361">
    <property type="entry name" value="BACON"/>
</dbReference>
<dbReference type="InterPro" id="IPR013783">
    <property type="entry name" value="Ig-like_fold"/>
</dbReference>
<dbReference type="Proteomes" id="UP001193734">
    <property type="component" value="Unassembled WGS sequence"/>
</dbReference>
<reference evidence="2 3" key="1">
    <citation type="submission" date="2020-05" db="EMBL/GenBank/DDBJ databases">
        <title>Distinct polysaccharide utilization as determinants for interspecies competition between intestinal Prevotella spp.</title>
        <authorList>
            <person name="Galvez E.J.C."/>
            <person name="Iljazovic A."/>
            <person name="Strowig T."/>
        </authorList>
    </citation>
    <scope>NUCLEOTIDE SEQUENCE [LARGE SCALE GENOMIC DNA]</scope>
    <source>
        <strain evidence="2 3">PROD</strain>
    </source>
</reference>
<evidence type="ECO:0000259" key="1">
    <source>
        <dbReference type="Pfam" id="PF13004"/>
    </source>
</evidence>
<dbReference type="RefSeq" id="WP_172177946.1">
    <property type="nucleotide sequence ID" value="NZ_CASGKG010000016.1"/>
</dbReference>
<organism evidence="2 3">
    <name type="scientific">Xylanibacter rodentium</name>
    <dbReference type="NCBI Taxonomy" id="2736289"/>
    <lineage>
        <taxon>Bacteria</taxon>
        <taxon>Pseudomonadati</taxon>
        <taxon>Bacteroidota</taxon>
        <taxon>Bacteroidia</taxon>
        <taxon>Bacteroidales</taxon>
        <taxon>Prevotellaceae</taxon>
        <taxon>Xylanibacter</taxon>
    </lineage>
</organism>